<dbReference type="GO" id="GO:0051082">
    <property type="term" value="F:unfolded protein binding"/>
    <property type="evidence" value="ECO:0007669"/>
    <property type="project" value="InterPro"/>
</dbReference>
<protein>
    <submittedName>
        <fullName evidence="3">Prefoldin</fullName>
    </submittedName>
</protein>
<name>A0AAN6N1X2_9PEZI</name>
<evidence type="ECO:0000256" key="1">
    <source>
        <dbReference type="ARBA" id="ARBA00010048"/>
    </source>
</evidence>
<dbReference type="PANTHER" id="PTHR12674">
    <property type="entry name" value="PREFOLDIN SUBUNIT 5"/>
    <property type="match status" value="1"/>
</dbReference>
<dbReference type="InterPro" id="IPR011599">
    <property type="entry name" value="PFD_alpha_archaea"/>
</dbReference>
<dbReference type="NCBIfam" id="TIGR00293">
    <property type="entry name" value="prefoldin subunit alpha"/>
    <property type="match status" value="1"/>
</dbReference>
<dbReference type="GO" id="GO:0006457">
    <property type="term" value="P:protein folding"/>
    <property type="evidence" value="ECO:0007669"/>
    <property type="project" value="InterPro"/>
</dbReference>
<evidence type="ECO:0000313" key="3">
    <source>
        <dbReference type="EMBL" id="KAK3936293.1"/>
    </source>
</evidence>
<accession>A0AAN6N1X2</accession>
<comment type="caution">
    <text evidence="3">The sequence shown here is derived from an EMBL/GenBank/DDBJ whole genome shotgun (WGS) entry which is preliminary data.</text>
</comment>
<dbReference type="InterPro" id="IPR004127">
    <property type="entry name" value="Prefoldin_subunit_alpha"/>
</dbReference>
<dbReference type="Proteomes" id="UP001303473">
    <property type="component" value="Unassembled WGS sequence"/>
</dbReference>
<dbReference type="GO" id="GO:1990114">
    <property type="term" value="P:RNA polymerase II core complex assembly"/>
    <property type="evidence" value="ECO:0007669"/>
    <property type="project" value="TreeGrafter"/>
</dbReference>
<dbReference type="GO" id="GO:1990115">
    <property type="term" value="P:RNA polymerase III assembly"/>
    <property type="evidence" value="ECO:0007669"/>
    <property type="project" value="TreeGrafter"/>
</dbReference>
<keyword evidence="4" id="KW-1185">Reference proteome</keyword>
<dbReference type="CDD" id="cd23157">
    <property type="entry name" value="Prefoldin_5"/>
    <property type="match status" value="1"/>
</dbReference>
<dbReference type="EMBL" id="MU853888">
    <property type="protein sequence ID" value="KAK3936293.1"/>
    <property type="molecule type" value="Genomic_DNA"/>
</dbReference>
<dbReference type="AlphaFoldDB" id="A0AAN6N1X2"/>
<comment type="similarity">
    <text evidence="1">Belongs to the prefoldin subunit alpha family.</text>
</comment>
<dbReference type="GO" id="GO:0005737">
    <property type="term" value="C:cytoplasm"/>
    <property type="evidence" value="ECO:0007669"/>
    <property type="project" value="TreeGrafter"/>
</dbReference>
<dbReference type="FunFam" id="1.10.287.370:FF:000004">
    <property type="entry name" value="Probable prefoldin subunit 5"/>
    <property type="match status" value="1"/>
</dbReference>
<dbReference type="GO" id="GO:1990113">
    <property type="term" value="P:RNA polymerase I assembly"/>
    <property type="evidence" value="ECO:0007669"/>
    <property type="project" value="TreeGrafter"/>
</dbReference>
<gene>
    <name evidence="3" type="ORF">QBC46DRAFT_345734</name>
</gene>
<dbReference type="GO" id="GO:0016272">
    <property type="term" value="C:prefoldin complex"/>
    <property type="evidence" value="ECO:0007669"/>
    <property type="project" value="InterPro"/>
</dbReference>
<evidence type="ECO:0000313" key="4">
    <source>
        <dbReference type="Proteomes" id="UP001303473"/>
    </source>
</evidence>
<proteinExistence type="inferred from homology"/>
<dbReference type="Pfam" id="PF02996">
    <property type="entry name" value="Prefoldin"/>
    <property type="match status" value="1"/>
</dbReference>
<organism evidence="3 4">
    <name type="scientific">Diplogelasinospora grovesii</name>
    <dbReference type="NCBI Taxonomy" id="303347"/>
    <lineage>
        <taxon>Eukaryota</taxon>
        <taxon>Fungi</taxon>
        <taxon>Dikarya</taxon>
        <taxon>Ascomycota</taxon>
        <taxon>Pezizomycotina</taxon>
        <taxon>Sordariomycetes</taxon>
        <taxon>Sordariomycetidae</taxon>
        <taxon>Sordariales</taxon>
        <taxon>Diplogelasinosporaceae</taxon>
        <taxon>Diplogelasinospora</taxon>
    </lineage>
</organism>
<dbReference type="SUPFAM" id="SSF46579">
    <property type="entry name" value="Prefoldin"/>
    <property type="match status" value="1"/>
</dbReference>
<dbReference type="InterPro" id="IPR009053">
    <property type="entry name" value="Prefoldin"/>
</dbReference>
<sequence>MSSTAKGQETVSLDSLSANQLSAVKKQLDDEVEHLSGSYTQLAAAQAQFKECLRILKSQSVEEKRDILVPLTNSLYVKGQLADPDKVLVDVGTGFYVEKERKNATEYYESKTKDLGANIQGLEAIIQGKTNNLRLVEEVLRQKVLASSGAPAQ</sequence>
<evidence type="ECO:0000256" key="2">
    <source>
        <dbReference type="ARBA" id="ARBA00023186"/>
    </source>
</evidence>
<reference evidence="4" key="1">
    <citation type="journal article" date="2023" name="Mol. Phylogenet. Evol.">
        <title>Genome-scale phylogeny and comparative genomics of the fungal order Sordariales.</title>
        <authorList>
            <person name="Hensen N."/>
            <person name="Bonometti L."/>
            <person name="Westerberg I."/>
            <person name="Brannstrom I.O."/>
            <person name="Guillou S."/>
            <person name="Cros-Aarteil S."/>
            <person name="Calhoun S."/>
            <person name="Haridas S."/>
            <person name="Kuo A."/>
            <person name="Mondo S."/>
            <person name="Pangilinan J."/>
            <person name="Riley R."/>
            <person name="LaButti K."/>
            <person name="Andreopoulos B."/>
            <person name="Lipzen A."/>
            <person name="Chen C."/>
            <person name="Yan M."/>
            <person name="Daum C."/>
            <person name="Ng V."/>
            <person name="Clum A."/>
            <person name="Steindorff A."/>
            <person name="Ohm R.A."/>
            <person name="Martin F."/>
            <person name="Silar P."/>
            <person name="Natvig D.O."/>
            <person name="Lalanne C."/>
            <person name="Gautier V."/>
            <person name="Ament-Velasquez S.L."/>
            <person name="Kruys A."/>
            <person name="Hutchinson M.I."/>
            <person name="Powell A.J."/>
            <person name="Barry K."/>
            <person name="Miller A.N."/>
            <person name="Grigoriev I.V."/>
            <person name="Debuchy R."/>
            <person name="Gladieux P."/>
            <person name="Hiltunen Thoren M."/>
            <person name="Johannesson H."/>
        </authorList>
    </citation>
    <scope>NUCLEOTIDE SEQUENCE [LARGE SCALE GENOMIC DNA]</scope>
    <source>
        <strain evidence="4">CBS 340.73</strain>
    </source>
</reference>
<keyword evidence="2" id="KW-0143">Chaperone</keyword>
<dbReference type="PANTHER" id="PTHR12674:SF2">
    <property type="entry name" value="PREFOLDIN SUBUNIT 5"/>
    <property type="match status" value="1"/>
</dbReference>
<dbReference type="Gene3D" id="1.10.287.370">
    <property type="match status" value="1"/>
</dbReference>